<keyword evidence="9" id="KW-1208">Phospholipid metabolism</keyword>
<protein>
    <submittedName>
        <fullName evidence="11">CDP-alcohol phosphatidyltransferase-domain-containing protein</fullName>
    </submittedName>
</protein>
<evidence type="ECO:0000256" key="2">
    <source>
        <dbReference type="ARBA" id="ARBA00022516"/>
    </source>
</evidence>
<keyword evidence="2" id="KW-0444">Lipid biosynthesis</keyword>
<keyword evidence="4" id="KW-0812">Transmembrane</keyword>
<evidence type="ECO:0000256" key="7">
    <source>
        <dbReference type="ARBA" id="ARBA00023136"/>
    </source>
</evidence>
<dbReference type="GO" id="GO:0005739">
    <property type="term" value="C:mitochondrion"/>
    <property type="evidence" value="ECO:0007669"/>
    <property type="project" value="TreeGrafter"/>
</dbReference>
<dbReference type="Proteomes" id="UP000268093">
    <property type="component" value="Unassembled WGS sequence"/>
</dbReference>
<evidence type="ECO:0000313" key="12">
    <source>
        <dbReference type="Proteomes" id="UP000268093"/>
    </source>
</evidence>
<dbReference type="AlphaFoldDB" id="A0A433DCV7"/>
<dbReference type="PROSITE" id="PS00379">
    <property type="entry name" value="CDP_ALCOHOL_P_TRANSF"/>
    <property type="match status" value="1"/>
</dbReference>
<keyword evidence="6" id="KW-0443">Lipid metabolism</keyword>
<keyword evidence="7" id="KW-0472">Membrane</keyword>
<keyword evidence="12" id="KW-1185">Reference proteome</keyword>
<keyword evidence="5" id="KW-1133">Transmembrane helix</keyword>
<evidence type="ECO:0000256" key="5">
    <source>
        <dbReference type="ARBA" id="ARBA00022989"/>
    </source>
</evidence>
<dbReference type="Pfam" id="PF01066">
    <property type="entry name" value="CDP-OH_P_transf"/>
    <property type="match status" value="1"/>
</dbReference>
<organism evidence="11 12">
    <name type="scientific">Jimgerdemannia flammicorona</name>
    <dbReference type="NCBI Taxonomy" id="994334"/>
    <lineage>
        <taxon>Eukaryota</taxon>
        <taxon>Fungi</taxon>
        <taxon>Fungi incertae sedis</taxon>
        <taxon>Mucoromycota</taxon>
        <taxon>Mucoromycotina</taxon>
        <taxon>Endogonomycetes</taxon>
        <taxon>Endogonales</taxon>
        <taxon>Endogonaceae</taxon>
        <taxon>Jimgerdemannia</taxon>
    </lineage>
</organism>
<dbReference type="GO" id="GO:0043337">
    <property type="term" value="F:cardiolipin synthase (CMP-forming)"/>
    <property type="evidence" value="ECO:0007669"/>
    <property type="project" value="TreeGrafter"/>
</dbReference>
<dbReference type="OrthoDB" id="10020554at2759"/>
<evidence type="ECO:0000256" key="4">
    <source>
        <dbReference type="ARBA" id="ARBA00022692"/>
    </source>
</evidence>
<comment type="subcellular location">
    <subcellularLocation>
        <location evidence="1">Membrane</location>
        <topology evidence="1">Multi-pass membrane protein</topology>
    </subcellularLocation>
</comment>
<keyword evidence="8" id="KW-0594">Phospholipid biosynthesis</keyword>
<dbReference type="GO" id="GO:0016020">
    <property type="term" value="C:membrane"/>
    <property type="evidence" value="ECO:0007669"/>
    <property type="project" value="UniProtKB-SubCell"/>
</dbReference>
<dbReference type="InterPro" id="IPR043130">
    <property type="entry name" value="CDP-OH_PTrfase_TM_dom"/>
</dbReference>
<dbReference type="GO" id="GO:0032049">
    <property type="term" value="P:cardiolipin biosynthetic process"/>
    <property type="evidence" value="ECO:0007669"/>
    <property type="project" value="TreeGrafter"/>
</dbReference>
<dbReference type="PANTHER" id="PTHR14269:SF60">
    <property type="entry name" value="CARDIOLIPIN SYNTHASE (CMP-FORMING)"/>
    <property type="match status" value="1"/>
</dbReference>
<dbReference type="PANTHER" id="PTHR14269">
    <property type="entry name" value="CDP-DIACYLGLYCEROL--GLYCEROL-3-PHOSPHATE 3-PHOSPHATIDYLTRANSFERASE-RELATED"/>
    <property type="match status" value="1"/>
</dbReference>
<comment type="caution">
    <text evidence="11">The sequence shown here is derived from an EMBL/GenBank/DDBJ whole genome shotgun (WGS) entry which is preliminary data.</text>
</comment>
<dbReference type="InterPro" id="IPR050324">
    <property type="entry name" value="CDP-alcohol_PTase-I"/>
</dbReference>
<name>A0A433DCV7_9FUNG</name>
<evidence type="ECO:0000256" key="3">
    <source>
        <dbReference type="ARBA" id="ARBA00022679"/>
    </source>
</evidence>
<comment type="similarity">
    <text evidence="10">Belongs to the CDP-alcohol phosphatidyltransferase class-I family.</text>
</comment>
<dbReference type="InterPro" id="IPR000462">
    <property type="entry name" value="CDP-OH_P_trans"/>
</dbReference>
<evidence type="ECO:0000256" key="8">
    <source>
        <dbReference type="ARBA" id="ARBA00023209"/>
    </source>
</evidence>
<proteinExistence type="inferred from homology"/>
<dbReference type="Gene3D" id="1.20.120.1760">
    <property type="match status" value="1"/>
</dbReference>
<sequence>MACLQLQRIPRFISCTKLFFPSLRPPLYTRSILPTRLFHKTANPPYETTPDPKFRPTAADAKKLLSSLRSIPAHENIYTVPNMLTFSRILATPFVGYLIIHEQYPLALGTFVAAGVTDLLDGYIARRFNMKTVVGSIIDPAADKALMTVLTVTLAVQGLLPVPVALIILGRDTGLILASFYYRYISLPHPKTFLRYWDFSIPSAEVKPTTISKVNTALQLVLMGASLTNPVFAWPEHMALTTLQYTVATTTIWSGLSYVFSKDAVKILHETKK</sequence>
<gene>
    <name evidence="11" type="ORF">BC936DRAFT_144226</name>
</gene>
<dbReference type="FunFam" id="1.20.120.1760:FF:000017">
    <property type="entry name" value="Phosphatidyl synthase"/>
    <property type="match status" value="1"/>
</dbReference>
<reference evidence="11 12" key="1">
    <citation type="journal article" date="2018" name="New Phytol.">
        <title>Phylogenomics of Endogonaceae and evolution of mycorrhizas within Mucoromycota.</title>
        <authorList>
            <person name="Chang Y."/>
            <person name="Desiro A."/>
            <person name="Na H."/>
            <person name="Sandor L."/>
            <person name="Lipzen A."/>
            <person name="Clum A."/>
            <person name="Barry K."/>
            <person name="Grigoriev I.V."/>
            <person name="Martin F.M."/>
            <person name="Stajich J.E."/>
            <person name="Smith M.E."/>
            <person name="Bonito G."/>
            <person name="Spatafora J.W."/>
        </authorList>
    </citation>
    <scope>NUCLEOTIDE SEQUENCE [LARGE SCALE GENOMIC DNA]</scope>
    <source>
        <strain evidence="11 12">GMNB39</strain>
    </source>
</reference>
<accession>A0A433DCV7</accession>
<dbReference type="InterPro" id="IPR048254">
    <property type="entry name" value="CDP_ALCOHOL_P_TRANSF_CS"/>
</dbReference>
<evidence type="ECO:0000256" key="10">
    <source>
        <dbReference type="RuleBase" id="RU003750"/>
    </source>
</evidence>
<evidence type="ECO:0000256" key="1">
    <source>
        <dbReference type="ARBA" id="ARBA00004141"/>
    </source>
</evidence>
<evidence type="ECO:0000256" key="6">
    <source>
        <dbReference type="ARBA" id="ARBA00023098"/>
    </source>
</evidence>
<dbReference type="EMBL" id="RBNI01003125">
    <property type="protein sequence ID" value="RUP48664.1"/>
    <property type="molecule type" value="Genomic_DNA"/>
</dbReference>
<evidence type="ECO:0000256" key="9">
    <source>
        <dbReference type="ARBA" id="ARBA00023264"/>
    </source>
</evidence>
<evidence type="ECO:0000313" key="11">
    <source>
        <dbReference type="EMBL" id="RUP48664.1"/>
    </source>
</evidence>
<keyword evidence="3 10" id="KW-0808">Transferase</keyword>